<dbReference type="Proteomes" id="UP001283361">
    <property type="component" value="Unassembled WGS sequence"/>
</dbReference>
<evidence type="ECO:0000256" key="1">
    <source>
        <dbReference type="SAM" id="MobiDB-lite"/>
    </source>
</evidence>
<feature type="region of interest" description="Disordered" evidence="1">
    <location>
        <begin position="34"/>
        <end position="64"/>
    </location>
</feature>
<comment type="caution">
    <text evidence="2">The sequence shown here is derived from an EMBL/GenBank/DDBJ whole genome shotgun (WGS) entry which is preliminary data.</text>
</comment>
<reference evidence="2" key="1">
    <citation type="journal article" date="2023" name="G3 (Bethesda)">
        <title>A reference genome for the long-term kleptoplast-retaining sea slug Elysia crispata morphotype clarki.</title>
        <authorList>
            <person name="Eastman K.E."/>
            <person name="Pendleton A.L."/>
            <person name="Shaikh M.A."/>
            <person name="Suttiyut T."/>
            <person name="Ogas R."/>
            <person name="Tomko P."/>
            <person name="Gavelis G."/>
            <person name="Widhalm J.R."/>
            <person name="Wisecaver J.H."/>
        </authorList>
    </citation>
    <scope>NUCLEOTIDE SEQUENCE</scope>
    <source>
        <strain evidence="2">ECLA1</strain>
    </source>
</reference>
<evidence type="ECO:0000313" key="3">
    <source>
        <dbReference type="Proteomes" id="UP001283361"/>
    </source>
</evidence>
<dbReference type="AlphaFoldDB" id="A0AAE0YZY3"/>
<name>A0AAE0YZY3_9GAST</name>
<organism evidence="2 3">
    <name type="scientific">Elysia crispata</name>
    <name type="common">lettuce slug</name>
    <dbReference type="NCBI Taxonomy" id="231223"/>
    <lineage>
        <taxon>Eukaryota</taxon>
        <taxon>Metazoa</taxon>
        <taxon>Spiralia</taxon>
        <taxon>Lophotrochozoa</taxon>
        <taxon>Mollusca</taxon>
        <taxon>Gastropoda</taxon>
        <taxon>Heterobranchia</taxon>
        <taxon>Euthyneura</taxon>
        <taxon>Panpulmonata</taxon>
        <taxon>Sacoglossa</taxon>
        <taxon>Placobranchoidea</taxon>
        <taxon>Plakobranchidae</taxon>
        <taxon>Elysia</taxon>
    </lineage>
</organism>
<protein>
    <submittedName>
        <fullName evidence="2">Uncharacterized protein</fullName>
    </submittedName>
</protein>
<accession>A0AAE0YZY3</accession>
<proteinExistence type="predicted"/>
<dbReference type="EMBL" id="JAWDGP010005041">
    <property type="protein sequence ID" value="KAK3760192.1"/>
    <property type="molecule type" value="Genomic_DNA"/>
</dbReference>
<gene>
    <name evidence="2" type="ORF">RRG08_010233</name>
</gene>
<sequence length="131" mass="14062">MAYSICHVTVVGKKPNTCQTVTFSIVSGLSEPDLLSVSHQPQPNGAPTTPAPSSPNSPNITGRPSLQRVSMVMTGCSIGLLVLLPSPAQSNTRLDSFILCNVRHVFQVSRSSLVQLCEAAEKQWREEGMRG</sequence>
<keyword evidence="3" id="KW-1185">Reference proteome</keyword>
<evidence type="ECO:0000313" key="2">
    <source>
        <dbReference type="EMBL" id="KAK3760192.1"/>
    </source>
</evidence>